<name>A0A0C3A0Z1_9AGAM</name>
<dbReference type="Proteomes" id="UP000053989">
    <property type="component" value="Unassembled WGS sequence"/>
</dbReference>
<dbReference type="STRING" id="1036808.A0A0C3A0Z1"/>
<dbReference type="AlphaFoldDB" id="A0A0C3A0Z1"/>
<dbReference type="Gene3D" id="6.10.280.10">
    <property type="entry name" value="Mediator complex, subunit Med21"/>
    <property type="match status" value="1"/>
</dbReference>
<evidence type="ECO:0000256" key="2">
    <source>
        <dbReference type="ARBA" id="ARBA00005770"/>
    </source>
</evidence>
<comment type="function">
    <text evidence="8">Component of the Mediator complex, a coactivator involved in the regulated transcription of nearly all RNA polymerase II-dependent genes. Mediator functions as a bridge to convey information from gene-specific regulatory proteins to the basal RNA polymerase II transcription machinery. Mediator is recruited to promoters by direct interactions with regulatory proteins and serves as a scaffold for the assembly of a functional preinitiation complex with RNA polymerase II and the general transcription factors.</text>
</comment>
<dbReference type="InterPro" id="IPR021384">
    <property type="entry name" value="Mediator_Med21"/>
</dbReference>
<evidence type="ECO:0000256" key="9">
    <source>
        <dbReference type="SAM" id="Coils"/>
    </source>
</evidence>
<evidence type="ECO:0000256" key="5">
    <source>
        <dbReference type="ARBA" id="ARBA00023159"/>
    </source>
</evidence>
<proteinExistence type="inferred from homology"/>
<evidence type="ECO:0000313" key="11">
    <source>
        <dbReference type="Proteomes" id="UP000053989"/>
    </source>
</evidence>
<keyword evidence="5 8" id="KW-0010">Activator</keyword>
<dbReference type="FunCoup" id="A0A0C3A0Z1">
    <property type="interactions" value="45"/>
</dbReference>
<dbReference type="SUPFAM" id="SSF140718">
    <property type="entry name" value="Mediator hinge subcomplex-like"/>
    <property type="match status" value="1"/>
</dbReference>
<evidence type="ECO:0000256" key="7">
    <source>
        <dbReference type="ARBA" id="ARBA00023242"/>
    </source>
</evidence>
<keyword evidence="7 8" id="KW-0539">Nucleus</keyword>
<reference evidence="10 11" key="1">
    <citation type="submission" date="2014-04" db="EMBL/GenBank/DDBJ databases">
        <authorList>
            <consortium name="DOE Joint Genome Institute"/>
            <person name="Kuo A."/>
            <person name="Kohler A."/>
            <person name="Nagy L.G."/>
            <person name="Floudas D."/>
            <person name="Copeland A."/>
            <person name="Barry K.W."/>
            <person name="Cichocki N."/>
            <person name="Veneault-Fourrey C."/>
            <person name="LaButti K."/>
            <person name="Lindquist E.A."/>
            <person name="Lipzen A."/>
            <person name="Lundell T."/>
            <person name="Morin E."/>
            <person name="Murat C."/>
            <person name="Sun H."/>
            <person name="Tunlid A."/>
            <person name="Henrissat B."/>
            <person name="Grigoriev I.V."/>
            <person name="Hibbett D.S."/>
            <person name="Martin F."/>
            <person name="Nordberg H.P."/>
            <person name="Cantor M.N."/>
            <person name="Hua S.X."/>
        </authorList>
    </citation>
    <scope>NUCLEOTIDE SEQUENCE [LARGE SCALE GENOMIC DNA]</scope>
    <source>
        <strain evidence="10 11">Foug A</strain>
    </source>
</reference>
<protein>
    <recommendedName>
        <fullName evidence="3 8">Mediator of RNA polymerase II transcription subunit 21</fullName>
    </recommendedName>
</protein>
<dbReference type="GO" id="GO:0016592">
    <property type="term" value="C:mediator complex"/>
    <property type="evidence" value="ECO:0007669"/>
    <property type="project" value="UniProtKB-UniRule"/>
</dbReference>
<evidence type="ECO:0000256" key="1">
    <source>
        <dbReference type="ARBA" id="ARBA00004123"/>
    </source>
</evidence>
<dbReference type="PANTHER" id="PTHR13381">
    <property type="entry name" value="RNA POLYMERASE II HOLOENZYME COMPONENT SRB7"/>
    <property type="match status" value="1"/>
</dbReference>
<accession>A0A0C3A0Z1</accession>
<reference evidence="11" key="2">
    <citation type="submission" date="2015-01" db="EMBL/GenBank/DDBJ databases">
        <title>Evolutionary Origins and Diversification of the Mycorrhizal Mutualists.</title>
        <authorList>
            <consortium name="DOE Joint Genome Institute"/>
            <consortium name="Mycorrhizal Genomics Consortium"/>
            <person name="Kohler A."/>
            <person name="Kuo A."/>
            <person name="Nagy L.G."/>
            <person name="Floudas D."/>
            <person name="Copeland A."/>
            <person name="Barry K.W."/>
            <person name="Cichocki N."/>
            <person name="Veneault-Fourrey C."/>
            <person name="LaButti K."/>
            <person name="Lindquist E.A."/>
            <person name="Lipzen A."/>
            <person name="Lundell T."/>
            <person name="Morin E."/>
            <person name="Murat C."/>
            <person name="Riley R."/>
            <person name="Ohm R."/>
            <person name="Sun H."/>
            <person name="Tunlid A."/>
            <person name="Henrissat B."/>
            <person name="Grigoriev I.V."/>
            <person name="Hibbett D.S."/>
            <person name="Martin F."/>
        </authorList>
    </citation>
    <scope>NUCLEOTIDE SEQUENCE [LARGE SCALE GENOMIC DNA]</scope>
    <source>
        <strain evidence="11">Foug A</strain>
    </source>
</reference>
<dbReference type="InParanoid" id="A0A0C3A0Z1"/>
<dbReference type="HOGENOM" id="CLU_094271_2_0_1"/>
<evidence type="ECO:0000313" key="10">
    <source>
        <dbReference type="EMBL" id="KIM67338.1"/>
    </source>
</evidence>
<evidence type="ECO:0000256" key="4">
    <source>
        <dbReference type="ARBA" id="ARBA00023015"/>
    </source>
</evidence>
<organism evidence="10 11">
    <name type="scientific">Scleroderma citrinum Foug A</name>
    <dbReference type="NCBI Taxonomy" id="1036808"/>
    <lineage>
        <taxon>Eukaryota</taxon>
        <taxon>Fungi</taxon>
        <taxon>Dikarya</taxon>
        <taxon>Basidiomycota</taxon>
        <taxon>Agaricomycotina</taxon>
        <taxon>Agaricomycetes</taxon>
        <taxon>Agaricomycetidae</taxon>
        <taxon>Boletales</taxon>
        <taxon>Sclerodermatineae</taxon>
        <taxon>Sclerodermataceae</taxon>
        <taxon>Scleroderma</taxon>
    </lineage>
</organism>
<evidence type="ECO:0000256" key="8">
    <source>
        <dbReference type="RuleBase" id="RU366036"/>
    </source>
</evidence>
<dbReference type="GO" id="GO:0006357">
    <property type="term" value="P:regulation of transcription by RNA polymerase II"/>
    <property type="evidence" value="ECO:0007669"/>
    <property type="project" value="TreeGrafter"/>
</dbReference>
<keyword evidence="4 8" id="KW-0805">Transcription regulation</keyword>
<evidence type="ECO:0000256" key="6">
    <source>
        <dbReference type="ARBA" id="ARBA00023163"/>
    </source>
</evidence>
<sequence length="153" mass="17584">MLHELSHMDRITQLQDEIQRLLVIMSSSIAYLTTRSTFLQVSEQIPITKQRNPDKFDPPDVFEANKKELVDDLIMKAKQIEVLIQSLPVPEPEEQQANRLQALENGITEANQEYTQAVDRRICTANFQNSCAPCSIVPMLHLRHQFSRLIIVS</sequence>
<dbReference type="EMBL" id="KN822013">
    <property type="protein sequence ID" value="KIM67338.1"/>
    <property type="molecule type" value="Genomic_DNA"/>
</dbReference>
<evidence type="ECO:0000256" key="3">
    <source>
        <dbReference type="ARBA" id="ARBA00019691"/>
    </source>
</evidence>
<dbReference type="InterPro" id="IPR037212">
    <property type="entry name" value="Med7/Med21-like"/>
</dbReference>
<comment type="subcellular location">
    <subcellularLocation>
        <location evidence="1 8">Nucleus</location>
    </subcellularLocation>
</comment>
<gene>
    <name evidence="10" type="ORF">SCLCIDRAFT_1210395</name>
</gene>
<keyword evidence="9" id="KW-0175">Coiled coil</keyword>
<dbReference type="GO" id="GO:0003712">
    <property type="term" value="F:transcription coregulator activity"/>
    <property type="evidence" value="ECO:0007669"/>
    <property type="project" value="TreeGrafter"/>
</dbReference>
<keyword evidence="11" id="KW-1185">Reference proteome</keyword>
<comment type="similarity">
    <text evidence="2 8">Belongs to the Mediator complex subunit 21 family.</text>
</comment>
<dbReference type="OrthoDB" id="526653at2759"/>
<comment type="subunit">
    <text evidence="8">Component of the Mediator complex.</text>
</comment>
<dbReference type="Pfam" id="PF11221">
    <property type="entry name" value="Med21"/>
    <property type="match status" value="1"/>
</dbReference>
<feature type="coiled-coil region" evidence="9">
    <location>
        <begin position="93"/>
        <end position="120"/>
    </location>
</feature>
<keyword evidence="6 8" id="KW-0804">Transcription</keyword>
<dbReference type="PANTHER" id="PTHR13381:SF0">
    <property type="entry name" value="MEDIATOR OF RNA POLYMERASE II TRANSCRIPTION SUBUNIT 21"/>
    <property type="match status" value="1"/>
</dbReference>